<keyword evidence="1" id="KW-1133">Transmembrane helix</keyword>
<accession>A0A422LIS6</accession>
<keyword evidence="1" id="KW-0812">Transmembrane</keyword>
<dbReference type="EMBL" id="LKGI01000066">
    <property type="protein sequence ID" value="RNE30040.1"/>
    <property type="molecule type" value="Genomic_DNA"/>
</dbReference>
<evidence type="ECO:0000313" key="5">
    <source>
        <dbReference type="EMBL" id="RNE30040.1"/>
    </source>
</evidence>
<protein>
    <submittedName>
        <fullName evidence="3">Uncharacterized protein</fullName>
    </submittedName>
</protein>
<gene>
    <name evidence="2" type="ORF">C0Q90_07630</name>
    <name evidence="3" type="ORF">FAM18157_01781</name>
    <name evidence="4" type="ORF">FAM18172_02327</name>
    <name evidence="5" type="ORF">FAM6012_01826</name>
</gene>
<evidence type="ECO:0000313" key="4">
    <source>
        <dbReference type="EMBL" id="RND83719.1"/>
    </source>
</evidence>
<dbReference type="Proteomes" id="UP000284716">
    <property type="component" value="Unassembled WGS sequence"/>
</dbReference>
<dbReference type="EMBL" id="PKQJ01000007">
    <property type="protein sequence ID" value="PLC46373.1"/>
    <property type="molecule type" value="Genomic_DNA"/>
</dbReference>
<dbReference type="Proteomes" id="UP000234512">
    <property type="component" value="Unassembled WGS sequence"/>
</dbReference>
<feature type="transmembrane region" description="Helical" evidence="1">
    <location>
        <begin position="9"/>
        <end position="33"/>
    </location>
</feature>
<evidence type="ECO:0000313" key="2">
    <source>
        <dbReference type="EMBL" id="PLC46373.1"/>
    </source>
</evidence>
<comment type="caution">
    <text evidence="3">The sequence shown here is derived from an EMBL/GenBank/DDBJ whole genome shotgun (WGS) entry which is preliminary data.</text>
</comment>
<evidence type="ECO:0000313" key="7">
    <source>
        <dbReference type="Proteomes" id="UP000284123"/>
    </source>
</evidence>
<reference evidence="7 8" key="1">
    <citation type="journal article" date="2018" name="Front. Microbiol.">
        <title>Conversion of Methionine to Cysteine in Lactobacillus paracasei Depends on the Highly Mobile cysK-ctl-cysE Gene Cluster.</title>
        <authorList>
            <person name="Wuthrich D."/>
            <person name="Irmler S."/>
            <person name="Berthoud H."/>
            <person name="Guggenbuhl B."/>
            <person name="Eugster E."/>
            <person name="Bruggmann R."/>
        </authorList>
    </citation>
    <scope>NUCLEOTIDE SEQUENCE [LARGE SCALE GENOMIC DNA]</scope>
    <source>
        <strain evidence="3 8">FAM18157</strain>
        <strain evidence="4 9">FAM18172</strain>
        <strain evidence="5 7">FAM6012</strain>
    </source>
</reference>
<sequence length="35" mass="4121">MKGKRQHLLLYFVLGMMTGLVTAAIFHIIYAWLFH</sequence>
<dbReference type="Proteomes" id="UP000285532">
    <property type="component" value="Unassembled WGS sequence"/>
</dbReference>
<keyword evidence="1" id="KW-0472">Membrane</keyword>
<evidence type="ECO:0000313" key="6">
    <source>
        <dbReference type="Proteomes" id="UP000234512"/>
    </source>
</evidence>
<reference evidence="2 6" key="2">
    <citation type="journal article" date="2018" name="Genome Announc.">
        <title>Draft Genome Sequence of Lactobacillus paracasei DUP 13076, Which Exhibits Potent Antipathogenic Effects against Salmonella enterica Serovars Enteritidis, Typhimurium, and Heidelberg.</title>
        <authorList>
            <person name="Muyyarikkandy M.S."/>
            <person name="Alqahtani F.H."/>
            <person name="Mandoiu I."/>
            <person name="Amalaradjou M.A."/>
        </authorList>
    </citation>
    <scope>NUCLEOTIDE SEQUENCE [LARGE SCALE GENOMIC DNA]</scope>
    <source>
        <strain evidence="2 6">DUP 13076</strain>
    </source>
</reference>
<dbReference type="Proteomes" id="UP000284123">
    <property type="component" value="Unassembled WGS sequence"/>
</dbReference>
<evidence type="ECO:0000313" key="8">
    <source>
        <dbReference type="Proteomes" id="UP000284716"/>
    </source>
</evidence>
<name>A0A422LIS6_LACPA</name>
<proteinExistence type="predicted"/>
<evidence type="ECO:0000256" key="1">
    <source>
        <dbReference type="SAM" id="Phobius"/>
    </source>
</evidence>
<dbReference type="KEGG" id="lce:LC2W_2475"/>
<evidence type="ECO:0000313" key="9">
    <source>
        <dbReference type="Proteomes" id="UP000285532"/>
    </source>
</evidence>
<dbReference type="EMBL" id="LKFU01000090">
    <property type="protein sequence ID" value="RND83719.1"/>
    <property type="molecule type" value="Genomic_DNA"/>
</dbReference>
<evidence type="ECO:0000313" key="3">
    <source>
        <dbReference type="EMBL" id="RND80795.1"/>
    </source>
</evidence>
<organism evidence="3 8">
    <name type="scientific">Lacticaseibacillus paracasei</name>
    <name type="common">Lactobacillus paracasei</name>
    <dbReference type="NCBI Taxonomy" id="1597"/>
    <lineage>
        <taxon>Bacteria</taxon>
        <taxon>Bacillati</taxon>
        <taxon>Bacillota</taxon>
        <taxon>Bacilli</taxon>
        <taxon>Lactobacillales</taxon>
        <taxon>Lactobacillaceae</taxon>
        <taxon>Lacticaseibacillus</taxon>
    </lineage>
</organism>
<dbReference type="AlphaFoldDB" id="A0A422LIS6"/>
<dbReference type="KEGG" id="lcs:LCBD_2492"/>
<dbReference type="EMBL" id="LKFS01000071">
    <property type="protein sequence ID" value="RND80795.1"/>
    <property type="molecule type" value="Genomic_DNA"/>
</dbReference>